<evidence type="ECO:0000259" key="2">
    <source>
        <dbReference type="Pfam" id="PF23030"/>
    </source>
</evidence>
<feature type="compositionally biased region" description="Polar residues" evidence="1">
    <location>
        <begin position="1"/>
        <end position="29"/>
    </location>
</feature>
<dbReference type="AlphaFoldDB" id="F6SY99"/>
<dbReference type="PANTHER" id="PTHR12618">
    <property type="entry name" value="PHD AND RING FINGER DOMAIN-CONTAINING PROTEIN 1"/>
    <property type="match status" value="1"/>
</dbReference>
<sequence>MEDVSSKISTQQQLISNKNQSSDKTSPKTLPNKVPVAVISPTKQEVKAPELYSPSCPISPESPEPIGDLPPPPPPKINQSPAKVGVGVSKTSEVENEKKLNPTQILNIAGLNPTQQSAAKDAIMSIAELSRQLQLGQILPNKETSHKEKDGLSPVSIDNIESSAVEMYNKGKQKTLLKKLTFQQEVVEAAKSAIKPHYERREINKTQYKDIMKRAVNKICQADKTKIVNPVKVRRLIRRYVECYQRKNVKSKEKMKNVLDLKVEKHMRPKISDPSESPPSPIGSPLTAPESASEDTSNTPSLLKREPRKIVTLPDLPLPPPPPPPRPRY</sequence>
<dbReference type="GeneTree" id="ENSGT00530000068169"/>
<dbReference type="PANTHER" id="PTHR12618:SF20">
    <property type="entry name" value="PHD AND RING FINGER DOMAIN-CONTAINING PROTEIN 1"/>
    <property type="match status" value="1"/>
</dbReference>
<name>F6SY99_CIOIN</name>
<dbReference type="HOGENOM" id="CLU_844554_0_0_1"/>
<accession>F6SY99</accession>
<feature type="compositionally biased region" description="Pro residues" evidence="1">
    <location>
        <begin position="60"/>
        <end position="76"/>
    </location>
</feature>
<feature type="region of interest" description="Disordered" evidence="1">
    <location>
        <begin position="1"/>
        <end position="83"/>
    </location>
</feature>
<feature type="domain" description="SFR19-like C-terminal" evidence="2">
    <location>
        <begin position="172"/>
        <end position="254"/>
    </location>
</feature>
<dbReference type="InterPro" id="IPR057031">
    <property type="entry name" value="SFR19-like_C"/>
</dbReference>
<dbReference type="Pfam" id="PF23030">
    <property type="entry name" value="SCAF11-like_C"/>
    <property type="match status" value="1"/>
</dbReference>
<evidence type="ECO:0000313" key="3">
    <source>
        <dbReference type="Ensembl" id="ENSCINP00000026317.2"/>
    </source>
</evidence>
<reference evidence="4" key="1">
    <citation type="journal article" date="2002" name="Science">
        <title>The draft genome of Ciona intestinalis: insights into chordate and vertebrate origins.</title>
        <authorList>
            <person name="Dehal P."/>
            <person name="Satou Y."/>
            <person name="Campbell R.K."/>
            <person name="Chapman J."/>
            <person name="Degnan B."/>
            <person name="De Tomaso A."/>
            <person name="Davidson B."/>
            <person name="Di Gregorio A."/>
            <person name="Gelpke M."/>
            <person name="Goodstein D.M."/>
            <person name="Harafuji N."/>
            <person name="Hastings K.E."/>
            <person name="Ho I."/>
            <person name="Hotta K."/>
            <person name="Huang W."/>
            <person name="Kawashima T."/>
            <person name="Lemaire P."/>
            <person name="Martinez D."/>
            <person name="Meinertzhagen I.A."/>
            <person name="Necula S."/>
            <person name="Nonaka M."/>
            <person name="Putnam N."/>
            <person name="Rash S."/>
            <person name="Saiga H."/>
            <person name="Satake M."/>
            <person name="Terry A."/>
            <person name="Yamada L."/>
            <person name="Wang H.G."/>
            <person name="Awazu S."/>
            <person name="Azumi K."/>
            <person name="Boore J."/>
            <person name="Branno M."/>
            <person name="Chin-Bow S."/>
            <person name="DeSantis R."/>
            <person name="Doyle S."/>
            <person name="Francino P."/>
            <person name="Keys D.N."/>
            <person name="Haga S."/>
            <person name="Hayashi H."/>
            <person name="Hino K."/>
            <person name="Imai K.S."/>
            <person name="Inaba K."/>
            <person name="Kano S."/>
            <person name="Kobayashi K."/>
            <person name="Kobayashi M."/>
            <person name="Lee B.I."/>
            <person name="Makabe K.W."/>
            <person name="Manohar C."/>
            <person name="Matassi G."/>
            <person name="Medina M."/>
            <person name="Mochizuki Y."/>
            <person name="Mount S."/>
            <person name="Morishita T."/>
            <person name="Miura S."/>
            <person name="Nakayama A."/>
            <person name="Nishizaka S."/>
            <person name="Nomoto H."/>
            <person name="Ohta F."/>
            <person name="Oishi K."/>
            <person name="Rigoutsos I."/>
            <person name="Sano M."/>
            <person name="Sasaki A."/>
            <person name="Sasakura Y."/>
            <person name="Shoguchi E."/>
            <person name="Shin-i T."/>
            <person name="Spagnuolo A."/>
            <person name="Stainier D."/>
            <person name="Suzuki M.M."/>
            <person name="Tassy O."/>
            <person name="Takatori N."/>
            <person name="Tokuoka M."/>
            <person name="Yagi K."/>
            <person name="Yoshizaki F."/>
            <person name="Wada S."/>
            <person name="Zhang C."/>
            <person name="Hyatt P.D."/>
            <person name="Larimer F."/>
            <person name="Detter C."/>
            <person name="Doggett N."/>
            <person name="Glavina T."/>
            <person name="Hawkins T."/>
            <person name="Richardson P."/>
            <person name="Lucas S."/>
            <person name="Kohara Y."/>
            <person name="Levine M."/>
            <person name="Satoh N."/>
            <person name="Rokhsar D.S."/>
        </authorList>
    </citation>
    <scope>NUCLEOTIDE SEQUENCE [LARGE SCALE GENOMIC DNA]</scope>
</reference>
<dbReference type="Ensembl" id="ENSCINT00000026563.2">
    <property type="protein sequence ID" value="ENSCINP00000026317.2"/>
    <property type="gene ID" value="ENSCING00000014599.2"/>
</dbReference>
<reference evidence="3" key="3">
    <citation type="submission" date="2025-09" db="UniProtKB">
        <authorList>
            <consortium name="Ensembl"/>
        </authorList>
    </citation>
    <scope>IDENTIFICATION</scope>
</reference>
<feature type="compositionally biased region" description="Pro residues" evidence="1">
    <location>
        <begin position="316"/>
        <end position="329"/>
    </location>
</feature>
<evidence type="ECO:0000313" key="4">
    <source>
        <dbReference type="Proteomes" id="UP000008144"/>
    </source>
</evidence>
<dbReference type="InParanoid" id="F6SY99"/>
<protein>
    <recommendedName>
        <fullName evidence="2">SFR19-like C-terminal domain-containing protein</fullName>
    </recommendedName>
</protein>
<dbReference type="InterPro" id="IPR047157">
    <property type="entry name" value="PHRF1/Atg35"/>
</dbReference>
<keyword evidence="4" id="KW-1185">Reference proteome</keyword>
<proteinExistence type="predicted"/>
<feature type="region of interest" description="Disordered" evidence="1">
    <location>
        <begin position="266"/>
        <end position="329"/>
    </location>
</feature>
<organism evidence="3 4">
    <name type="scientific">Ciona intestinalis</name>
    <name type="common">Transparent sea squirt</name>
    <name type="synonym">Ascidia intestinalis</name>
    <dbReference type="NCBI Taxonomy" id="7719"/>
    <lineage>
        <taxon>Eukaryota</taxon>
        <taxon>Metazoa</taxon>
        <taxon>Chordata</taxon>
        <taxon>Tunicata</taxon>
        <taxon>Ascidiacea</taxon>
        <taxon>Phlebobranchia</taxon>
        <taxon>Cionidae</taxon>
        <taxon>Ciona</taxon>
    </lineage>
</organism>
<reference evidence="3" key="2">
    <citation type="submission" date="2025-08" db="UniProtKB">
        <authorList>
            <consortium name="Ensembl"/>
        </authorList>
    </citation>
    <scope>IDENTIFICATION</scope>
</reference>
<dbReference type="Proteomes" id="UP000008144">
    <property type="component" value="Unassembled WGS sequence"/>
</dbReference>
<evidence type="ECO:0000256" key="1">
    <source>
        <dbReference type="SAM" id="MobiDB-lite"/>
    </source>
</evidence>